<sequence>MGRVRTPSELVSSPAYDVLQPSLPHTGGSQDSSSYVSQASSDGSDAEGPERTLSPSPLRAEPLDQIIVTTTIDPTEGLAGSAASLLASSLSSQLSPSICEGLQLVQRDLQDTRRAQKYASCPNTTSNAFFASKNTVMATCTSPCDTAFVSAPFTTPRQRGRTRGPPLPSSVKRTRRTLPAHGFSQRRSARLRSTSSNALDAYIQHEANQNSESNIGPSSLDGSGSDESYTARSINSTEERSDSGLDEIDMPSPKRRKASPPQTAAAQRRSLRHSSRLSAAPGTAVVRKMSELLVLLPRHYPRVNRLTETLSIKRVLPGLRSGH</sequence>
<organism evidence="3">
    <name type="scientific">Verticillium alfalfae (strain VaMs.102 / ATCC MYA-4576 / FGSC 10136)</name>
    <name type="common">Verticillium wilt of alfalfa</name>
    <name type="synonym">Verticillium albo-atrum</name>
    <dbReference type="NCBI Taxonomy" id="526221"/>
    <lineage>
        <taxon>Eukaryota</taxon>
        <taxon>Fungi</taxon>
        <taxon>Dikarya</taxon>
        <taxon>Ascomycota</taxon>
        <taxon>Pezizomycotina</taxon>
        <taxon>Sordariomycetes</taxon>
        <taxon>Hypocreomycetidae</taxon>
        <taxon>Glomerellales</taxon>
        <taxon>Plectosphaerellaceae</taxon>
        <taxon>Verticillium</taxon>
    </lineage>
</organism>
<dbReference type="KEGG" id="val:VDBG_10129"/>
<dbReference type="eggNOG" id="ENOG502R708">
    <property type="taxonomic scope" value="Eukaryota"/>
</dbReference>
<evidence type="ECO:0000313" key="3">
    <source>
        <dbReference type="Proteomes" id="UP000008698"/>
    </source>
</evidence>
<dbReference type="GeneID" id="9533589"/>
<dbReference type="EMBL" id="DS985232">
    <property type="protein sequence ID" value="EEY24019.1"/>
    <property type="molecule type" value="Genomic_DNA"/>
</dbReference>
<feature type="compositionally biased region" description="Low complexity" evidence="1">
    <location>
        <begin position="27"/>
        <end position="43"/>
    </location>
</feature>
<protein>
    <submittedName>
        <fullName evidence="2">Uncharacterized protein</fullName>
    </submittedName>
</protein>
<keyword evidence="3" id="KW-1185">Reference proteome</keyword>
<name>C9SZ04_VERA1</name>
<evidence type="ECO:0000313" key="2">
    <source>
        <dbReference type="EMBL" id="EEY24019.1"/>
    </source>
</evidence>
<gene>
    <name evidence="2" type="ORF">VDBG_10129</name>
</gene>
<feature type="compositionally biased region" description="Polar residues" evidence="1">
    <location>
        <begin position="206"/>
        <end position="236"/>
    </location>
</feature>
<proteinExistence type="predicted"/>
<dbReference type="OrthoDB" id="10326448at2759"/>
<feature type="region of interest" description="Disordered" evidence="1">
    <location>
        <begin position="1"/>
        <end position="62"/>
    </location>
</feature>
<reference evidence="3" key="1">
    <citation type="journal article" date="2011" name="PLoS Pathog.">
        <title>Comparative genomics yields insights into niche adaptation of plant vascular wilt pathogens.</title>
        <authorList>
            <person name="Klosterman S.J."/>
            <person name="Subbarao K.V."/>
            <person name="Kang S."/>
            <person name="Veronese P."/>
            <person name="Gold S.E."/>
            <person name="Thomma B.P.H.J."/>
            <person name="Chen Z."/>
            <person name="Henrissat B."/>
            <person name="Lee Y.-H."/>
            <person name="Park J."/>
            <person name="Garcia-Pedrajas M.D."/>
            <person name="Barbara D.J."/>
            <person name="Anchieta A."/>
            <person name="de Jonge R."/>
            <person name="Santhanam P."/>
            <person name="Maruthachalam K."/>
            <person name="Atallah Z."/>
            <person name="Amyotte S.G."/>
            <person name="Paz Z."/>
            <person name="Inderbitzin P."/>
            <person name="Hayes R.J."/>
            <person name="Heiman D.I."/>
            <person name="Young S."/>
            <person name="Zeng Q."/>
            <person name="Engels R."/>
            <person name="Galagan J."/>
            <person name="Cuomo C.A."/>
            <person name="Dobinson K.F."/>
            <person name="Ma L.-J."/>
        </authorList>
    </citation>
    <scope>NUCLEOTIDE SEQUENCE [LARGE SCALE GENOMIC DNA]</scope>
    <source>
        <strain evidence="3">VaMs.102 / ATCC MYA-4576 / FGSC 10136</strain>
    </source>
</reference>
<feature type="region of interest" description="Disordered" evidence="1">
    <location>
        <begin position="206"/>
        <end position="282"/>
    </location>
</feature>
<dbReference type="AlphaFoldDB" id="C9SZ04"/>
<evidence type="ECO:0000256" key="1">
    <source>
        <dbReference type="SAM" id="MobiDB-lite"/>
    </source>
</evidence>
<feature type="region of interest" description="Disordered" evidence="1">
    <location>
        <begin position="155"/>
        <end position="193"/>
    </location>
</feature>
<dbReference type="RefSeq" id="XP_002999670.1">
    <property type="nucleotide sequence ID" value="XM_002999624.1"/>
</dbReference>
<dbReference type="STRING" id="526221.C9SZ04"/>
<dbReference type="HOGENOM" id="CLU_861081_0_0_1"/>
<accession>C9SZ04</accession>
<dbReference type="Proteomes" id="UP000008698">
    <property type="component" value="Unassembled WGS sequence"/>
</dbReference>